<keyword evidence="3" id="KW-1185">Reference proteome</keyword>
<dbReference type="InParanoid" id="J0D3D3"/>
<dbReference type="EMBL" id="JH688376">
    <property type="protein sequence ID" value="EJD33192.1"/>
    <property type="molecule type" value="Genomic_DNA"/>
</dbReference>
<feature type="region of interest" description="Disordered" evidence="1">
    <location>
        <begin position="29"/>
        <end position="48"/>
    </location>
</feature>
<evidence type="ECO:0000313" key="2">
    <source>
        <dbReference type="EMBL" id="EJD33192.1"/>
    </source>
</evidence>
<accession>J0D3D3</accession>
<dbReference type="KEGG" id="adl:AURDEDRAFT_189092"/>
<organism evidence="2 3">
    <name type="scientific">Auricularia subglabra (strain TFB-10046 / SS5)</name>
    <name type="common">White-rot fungus</name>
    <name type="synonym">Auricularia delicata (strain TFB10046)</name>
    <dbReference type="NCBI Taxonomy" id="717982"/>
    <lineage>
        <taxon>Eukaryota</taxon>
        <taxon>Fungi</taxon>
        <taxon>Dikarya</taxon>
        <taxon>Basidiomycota</taxon>
        <taxon>Agaricomycotina</taxon>
        <taxon>Agaricomycetes</taxon>
        <taxon>Auriculariales</taxon>
        <taxon>Auriculariaceae</taxon>
        <taxon>Auricularia</taxon>
    </lineage>
</organism>
<evidence type="ECO:0000313" key="3">
    <source>
        <dbReference type="Proteomes" id="UP000006514"/>
    </source>
</evidence>
<protein>
    <submittedName>
        <fullName evidence="2">Uncharacterized protein</fullName>
    </submittedName>
</protein>
<feature type="compositionally biased region" description="Low complexity" evidence="1">
    <location>
        <begin position="95"/>
        <end position="104"/>
    </location>
</feature>
<gene>
    <name evidence="2" type="ORF">AURDEDRAFT_189092</name>
</gene>
<reference evidence="3" key="1">
    <citation type="journal article" date="2012" name="Science">
        <title>The Paleozoic origin of enzymatic lignin decomposition reconstructed from 31 fungal genomes.</title>
        <authorList>
            <person name="Floudas D."/>
            <person name="Binder M."/>
            <person name="Riley R."/>
            <person name="Barry K."/>
            <person name="Blanchette R.A."/>
            <person name="Henrissat B."/>
            <person name="Martinez A.T."/>
            <person name="Otillar R."/>
            <person name="Spatafora J.W."/>
            <person name="Yadav J.S."/>
            <person name="Aerts A."/>
            <person name="Benoit I."/>
            <person name="Boyd A."/>
            <person name="Carlson A."/>
            <person name="Copeland A."/>
            <person name="Coutinho P.M."/>
            <person name="de Vries R.P."/>
            <person name="Ferreira P."/>
            <person name="Findley K."/>
            <person name="Foster B."/>
            <person name="Gaskell J."/>
            <person name="Glotzer D."/>
            <person name="Gorecki P."/>
            <person name="Heitman J."/>
            <person name="Hesse C."/>
            <person name="Hori C."/>
            <person name="Igarashi K."/>
            <person name="Jurgens J.A."/>
            <person name="Kallen N."/>
            <person name="Kersten P."/>
            <person name="Kohler A."/>
            <person name="Kuees U."/>
            <person name="Kumar T.K.A."/>
            <person name="Kuo A."/>
            <person name="LaButti K."/>
            <person name="Larrondo L.F."/>
            <person name="Lindquist E."/>
            <person name="Ling A."/>
            <person name="Lombard V."/>
            <person name="Lucas S."/>
            <person name="Lundell T."/>
            <person name="Martin R."/>
            <person name="McLaughlin D.J."/>
            <person name="Morgenstern I."/>
            <person name="Morin E."/>
            <person name="Murat C."/>
            <person name="Nagy L.G."/>
            <person name="Nolan M."/>
            <person name="Ohm R.A."/>
            <person name="Patyshakuliyeva A."/>
            <person name="Rokas A."/>
            <person name="Ruiz-Duenas F.J."/>
            <person name="Sabat G."/>
            <person name="Salamov A."/>
            <person name="Samejima M."/>
            <person name="Schmutz J."/>
            <person name="Slot J.C."/>
            <person name="St John F."/>
            <person name="Stenlid J."/>
            <person name="Sun H."/>
            <person name="Sun S."/>
            <person name="Syed K."/>
            <person name="Tsang A."/>
            <person name="Wiebenga A."/>
            <person name="Young D."/>
            <person name="Pisabarro A."/>
            <person name="Eastwood D.C."/>
            <person name="Martin F."/>
            <person name="Cullen D."/>
            <person name="Grigoriev I.V."/>
            <person name="Hibbett D.S."/>
        </authorList>
    </citation>
    <scope>NUCLEOTIDE SEQUENCE [LARGE SCALE GENOMIC DNA]</scope>
    <source>
        <strain evidence="3">TFB10046</strain>
    </source>
</reference>
<feature type="region of interest" description="Disordered" evidence="1">
    <location>
        <begin position="69"/>
        <end position="104"/>
    </location>
</feature>
<feature type="non-terminal residue" evidence="2">
    <location>
        <position position="143"/>
    </location>
</feature>
<proteinExistence type="predicted"/>
<feature type="compositionally biased region" description="Basic and acidic residues" evidence="1">
    <location>
        <begin position="78"/>
        <end position="93"/>
    </location>
</feature>
<evidence type="ECO:0000256" key="1">
    <source>
        <dbReference type="SAM" id="MobiDB-lite"/>
    </source>
</evidence>
<name>J0D3D3_AURST</name>
<feature type="compositionally biased region" description="Polar residues" evidence="1">
    <location>
        <begin position="37"/>
        <end position="48"/>
    </location>
</feature>
<sequence length="143" mass="15357">MIIWPIGIPTGVAARAAVRVTARRFPTGFDTPFHAPTTRTPPQHRSTSCLHLQAPKKLYDPAPKPPCPAIFRRGHFRPSGEHHDGFEAARPREPSPGSSSSENVSRTIVPLFSASLAKIGAFFFPLATAAGDRARSAPSPPLS</sequence>
<dbReference type="Proteomes" id="UP000006514">
    <property type="component" value="Unassembled WGS sequence"/>
</dbReference>
<dbReference type="AlphaFoldDB" id="J0D3D3"/>